<evidence type="ECO:0000256" key="1">
    <source>
        <dbReference type="SAM" id="MobiDB-lite"/>
    </source>
</evidence>
<dbReference type="AlphaFoldDB" id="A0A5B7DY80"/>
<accession>A0A5B7DY80</accession>
<proteinExistence type="predicted"/>
<evidence type="ECO:0000313" key="3">
    <source>
        <dbReference type="Proteomes" id="UP000324222"/>
    </source>
</evidence>
<dbReference type="EMBL" id="VSRR010001501">
    <property type="protein sequence ID" value="MPC25734.1"/>
    <property type="molecule type" value="Genomic_DNA"/>
</dbReference>
<protein>
    <submittedName>
        <fullName evidence="2">Uncharacterized protein</fullName>
    </submittedName>
</protein>
<sequence>MNYRRQPLYTLLLLTYRDLSGGVRYRVVDEVVYRTMAQKTPLATLLGEYAMCVIVTLFYRPPAAAAEAVVVMVGARIPCTLSQLVCCLTFWDSPPRASGVHCSGLPLPVTNEHNTPLTGRRLGRSDSPRRLGYAGPGGAGRG</sequence>
<gene>
    <name evidence="2" type="ORF">E2C01_018856</name>
</gene>
<organism evidence="2 3">
    <name type="scientific">Portunus trituberculatus</name>
    <name type="common">Swimming crab</name>
    <name type="synonym">Neptunus trituberculatus</name>
    <dbReference type="NCBI Taxonomy" id="210409"/>
    <lineage>
        <taxon>Eukaryota</taxon>
        <taxon>Metazoa</taxon>
        <taxon>Ecdysozoa</taxon>
        <taxon>Arthropoda</taxon>
        <taxon>Crustacea</taxon>
        <taxon>Multicrustacea</taxon>
        <taxon>Malacostraca</taxon>
        <taxon>Eumalacostraca</taxon>
        <taxon>Eucarida</taxon>
        <taxon>Decapoda</taxon>
        <taxon>Pleocyemata</taxon>
        <taxon>Brachyura</taxon>
        <taxon>Eubrachyura</taxon>
        <taxon>Portunoidea</taxon>
        <taxon>Portunidae</taxon>
        <taxon>Portuninae</taxon>
        <taxon>Portunus</taxon>
    </lineage>
</organism>
<dbReference type="Proteomes" id="UP000324222">
    <property type="component" value="Unassembled WGS sequence"/>
</dbReference>
<comment type="caution">
    <text evidence="2">The sequence shown here is derived from an EMBL/GenBank/DDBJ whole genome shotgun (WGS) entry which is preliminary data.</text>
</comment>
<reference evidence="2 3" key="1">
    <citation type="submission" date="2019-05" db="EMBL/GenBank/DDBJ databases">
        <title>Another draft genome of Portunus trituberculatus and its Hox gene families provides insights of decapod evolution.</title>
        <authorList>
            <person name="Jeong J.-H."/>
            <person name="Song I."/>
            <person name="Kim S."/>
            <person name="Choi T."/>
            <person name="Kim D."/>
            <person name="Ryu S."/>
            <person name="Kim W."/>
        </authorList>
    </citation>
    <scope>NUCLEOTIDE SEQUENCE [LARGE SCALE GENOMIC DNA]</scope>
    <source>
        <tissue evidence="2">Muscle</tissue>
    </source>
</reference>
<name>A0A5B7DY80_PORTR</name>
<keyword evidence="3" id="KW-1185">Reference proteome</keyword>
<evidence type="ECO:0000313" key="2">
    <source>
        <dbReference type="EMBL" id="MPC25734.1"/>
    </source>
</evidence>
<feature type="region of interest" description="Disordered" evidence="1">
    <location>
        <begin position="113"/>
        <end position="142"/>
    </location>
</feature>